<gene>
    <name evidence="2" type="ORF">WR25_08626</name>
</gene>
<organism evidence="2 3">
    <name type="scientific">Diploscapter pachys</name>
    <dbReference type="NCBI Taxonomy" id="2018661"/>
    <lineage>
        <taxon>Eukaryota</taxon>
        <taxon>Metazoa</taxon>
        <taxon>Ecdysozoa</taxon>
        <taxon>Nematoda</taxon>
        <taxon>Chromadorea</taxon>
        <taxon>Rhabditida</taxon>
        <taxon>Rhabditina</taxon>
        <taxon>Rhabditomorpha</taxon>
        <taxon>Rhabditoidea</taxon>
        <taxon>Rhabditidae</taxon>
        <taxon>Diploscapter</taxon>
    </lineage>
</organism>
<evidence type="ECO:0000313" key="3">
    <source>
        <dbReference type="Proteomes" id="UP000218231"/>
    </source>
</evidence>
<keyword evidence="3" id="KW-1185">Reference proteome</keyword>
<reference evidence="2 3" key="1">
    <citation type="journal article" date="2017" name="Curr. Biol.">
        <title>Genome architecture and evolution of a unichromosomal asexual nematode.</title>
        <authorList>
            <person name="Fradin H."/>
            <person name="Zegar C."/>
            <person name="Gutwein M."/>
            <person name="Lucas J."/>
            <person name="Kovtun M."/>
            <person name="Corcoran D."/>
            <person name="Baugh L.R."/>
            <person name="Kiontke K."/>
            <person name="Gunsalus K."/>
            <person name="Fitch D.H."/>
            <person name="Piano F."/>
        </authorList>
    </citation>
    <scope>NUCLEOTIDE SEQUENCE [LARGE SCALE GENOMIC DNA]</scope>
    <source>
        <strain evidence="2">PF1309</strain>
    </source>
</reference>
<comment type="caution">
    <text evidence="2">The sequence shown here is derived from an EMBL/GenBank/DDBJ whole genome shotgun (WGS) entry which is preliminary data.</text>
</comment>
<name>A0A2A2JYG0_9BILA</name>
<dbReference type="EMBL" id="LIAE01010084">
    <property type="protein sequence ID" value="PAV66589.1"/>
    <property type="molecule type" value="Genomic_DNA"/>
</dbReference>
<evidence type="ECO:0000256" key="1">
    <source>
        <dbReference type="SAM" id="MobiDB-lite"/>
    </source>
</evidence>
<sequence>MMRCGQQHRFLTPHLGKQIVAVISVKWRQRALRAQPEPWRYILCPLEQLGKPDQLKPLLRYLIVSHVHSGFVTGRPTRLFHPGDEIHHPGGLELTLGRERMVGVVPVPTDALYVGKMLQGLPHRHLRQWPIVECRAKHQGLLCEDSSVPTRHTLHFGAFGQCAIERDQPVRRGFPVGQTVIGIDEPAEILAKVAERRVDLHDVTKLDGTGKEARNRQQATEHQRELAVTLGEQRKTHLHADSAAHVGQADIELFTDAIRLGTLLIIAQGDQFEADFLADEDHAGQGVEQATGQVDGLERELIDVFGNALIGIVNLPLDLIGTIRFDDPGRQVVIGQPATPSQREDVDPIGNQHRTKHREQHNGNEHQHQSIEGVGIEFLNGIIEVLVPFIDRQCGGHRQKGQPPQCQQ</sequence>
<proteinExistence type="predicted"/>
<feature type="region of interest" description="Disordered" evidence="1">
    <location>
        <begin position="338"/>
        <end position="368"/>
    </location>
</feature>
<dbReference type="AlphaFoldDB" id="A0A2A2JYG0"/>
<evidence type="ECO:0000313" key="2">
    <source>
        <dbReference type="EMBL" id="PAV66589.1"/>
    </source>
</evidence>
<accession>A0A2A2JYG0</accession>
<dbReference type="Proteomes" id="UP000218231">
    <property type="component" value="Unassembled WGS sequence"/>
</dbReference>
<protein>
    <submittedName>
        <fullName evidence="2">Uncharacterized protein</fullName>
    </submittedName>
</protein>